<comment type="caution">
    <text evidence="9">The sequence shown here is derived from an EMBL/GenBank/DDBJ whole genome shotgun (WGS) entry which is preliminary data.</text>
</comment>
<dbReference type="Gene3D" id="3.40.50.300">
    <property type="entry name" value="P-loop containing nucleotide triphosphate hydrolases"/>
    <property type="match status" value="1"/>
</dbReference>
<gene>
    <name evidence="9" type="ORF">OLEA9_A097535</name>
</gene>
<proteinExistence type="inferred from homology"/>
<feature type="domain" description="MIF4G" evidence="8">
    <location>
        <begin position="246"/>
        <end position="328"/>
    </location>
</feature>
<dbReference type="Proteomes" id="UP000594638">
    <property type="component" value="Unassembled WGS sequence"/>
</dbReference>
<dbReference type="GO" id="GO:0003743">
    <property type="term" value="F:translation initiation factor activity"/>
    <property type="evidence" value="ECO:0007669"/>
    <property type="project" value="TreeGrafter"/>
</dbReference>
<organism evidence="9 10">
    <name type="scientific">Olea europaea subsp. europaea</name>
    <dbReference type="NCBI Taxonomy" id="158383"/>
    <lineage>
        <taxon>Eukaryota</taxon>
        <taxon>Viridiplantae</taxon>
        <taxon>Streptophyta</taxon>
        <taxon>Embryophyta</taxon>
        <taxon>Tracheophyta</taxon>
        <taxon>Spermatophyta</taxon>
        <taxon>Magnoliopsida</taxon>
        <taxon>eudicotyledons</taxon>
        <taxon>Gunneridae</taxon>
        <taxon>Pentapetalae</taxon>
        <taxon>asterids</taxon>
        <taxon>lamiids</taxon>
        <taxon>Lamiales</taxon>
        <taxon>Oleaceae</taxon>
        <taxon>Oleeae</taxon>
        <taxon>Olea</taxon>
    </lineage>
</organism>
<sequence>MGSRGLDLKGIPSVDIMTELLHRMKRASKSDNRLMLIGPSGSGRGTQSPINDEYCLCHLATDDMLRAAFAANTLVAKKDEEAIVKGKLVLDEEVAGLIDEDLKKPSCQKGFILDGFLKTVIQAEKLDDMLQSQGTDIDNVISFATDDDMSKKMITGVDYGGPTPSLIKEEVLHSAWRGTLPEKERVLRTVKRILNKKTPEKFDLLKSRLVESGITNSCLYGVVSLISDKAEAFEDADKLRAELRQMTAPEQELERRDKERLFKLRTLGNIHLIGELLKQKMVPEKIVHHIVQHGFTRQELIGPDTKSCPAEENVEAICLFFVIIGNSLMRTENQG</sequence>
<dbReference type="Gramene" id="OE9A097535T1">
    <property type="protein sequence ID" value="OE9A097535C1"/>
    <property type="gene ID" value="OE9A097535"/>
</dbReference>
<evidence type="ECO:0000256" key="4">
    <source>
        <dbReference type="ARBA" id="ARBA00022741"/>
    </source>
</evidence>
<keyword evidence="10" id="KW-1185">Reference proteome</keyword>
<evidence type="ECO:0000256" key="5">
    <source>
        <dbReference type="ARBA" id="ARBA00022777"/>
    </source>
</evidence>
<dbReference type="InterPro" id="IPR016024">
    <property type="entry name" value="ARM-type_fold"/>
</dbReference>
<evidence type="ECO:0000313" key="10">
    <source>
        <dbReference type="Proteomes" id="UP000594638"/>
    </source>
</evidence>
<keyword evidence="3 7" id="KW-0808">Transferase</keyword>
<dbReference type="EC" id="2.7.4.3" evidence="2"/>
<dbReference type="GO" id="GO:0003729">
    <property type="term" value="F:mRNA binding"/>
    <property type="evidence" value="ECO:0007669"/>
    <property type="project" value="TreeGrafter"/>
</dbReference>
<dbReference type="InterPro" id="IPR003890">
    <property type="entry name" value="MIF4G-like_typ-3"/>
</dbReference>
<evidence type="ECO:0000256" key="2">
    <source>
        <dbReference type="ARBA" id="ARBA00012955"/>
    </source>
</evidence>
<dbReference type="GO" id="GO:0004017">
    <property type="term" value="F:AMP kinase activity"/>
    <property type="evidence" value="ECO:0007669"/>
    <property type="project" value="UniProtKB-EC"/>
</dbReference>
<dbReference type="Gene3D" id="1.25.40.180">
    <property type="match status" value="2"/>
</dbReference>
<dbReference type="CDD" id="cd01428">
    <property type="entry name" value="ADK"/>
    <property type="match status" value="1"/>
</dbReference>
<dbReference type="InterPro" id="IPR000850">
    <property type="entry name" value="Adenylat/UMP-CMP_kin"/>
</dbReference>
<evidence type="ECO:0000256" key="3">
    <source>
        <dbReference type="ARBA" id="ARBA00022679"/>
    </source>
</evidence>
<dbReference type="Pfam" id="PF00406">
    <property type="entry name" value="ADK"/>
    <property type="match status" value="1"/>
</dbReference>
<dbReference type="PANTHER" id="PTHR23253">
    <property type="entry name" value="EUKARYOTIC TRANSLATION INITIATION FACTOR 4 GAMMA"/>
    <property type="match status" value="1"/>
</dbReference>
<keyword evidence="4" id="KW-0547">Nucleotide-binding</keyword>
<dbReference type="EMBL" id="CACTIH010001847">
    <property type="protein sequence ID" value="CAA2965670.1"/>
    <property type="molecule type" value="Genomic_DNA"/>
</dbReference>
<evidence type="ECO:0000256" key="7">
    <source>
        <dbReference type="RuleBase" id="RU003330"/>
    </source>
</evidence>
<dbReference type="OrthoDB" id="1701848at2759"/>
<keyword evidence="5 7" id="KW-0418">Kinase</keyword>
<dbReference type="GO" id="GO:0016281">
    <property type="term" value="C:eukaryotic translation initiation factor 4F complex"/>
    <property type="evidence" value="ECO:0007669"/>
    <property type="project" value="TreeGrafter"/>
</dbReference>
<protein>
    <recommendedName>
        <fullName evidence="2">adenylate kinase</fullName>
        <ecNumber evidence="2">2.7.4.3</ecNumber>
    </recommendedName>
    <alternativeName>
        <fullName evidence="6">ATP:AMP phosphotransferase</fullName>
    </alternativeName>
</protein>
<dbReference type="GO" id="GO:0005524">
    <property type="term" value="F:ATP binding"/>
    <property type="evidence" value="ECO:0007669"/>
    <property type="project" value="InterPro"/>
</dbReference>
<dbReference type="PRINTS" id="PR00094">
    <property type="entry name" value="ADENYLTKNASE"/>
</dbReference>
<evidence type="ECO:0000259" key="8">
    <source>
        <dbReference type="Pfam" id="PF02854"/>
    </source>
</evidence>
<dbReference type="SUPFAM" id="SSF52540">
    <property type="entry name" value="P-loop containing nucleoside triphosphate hydrolases"/>
    <property type="match status" value="1"/>
</dbReference>
<dbReference type="AlphaFoldDB" id="A0A8S0QK36"/>
<comment type="similarity">
    <text evidence="1 7">Belongs to the adenylate kinase family.</text>
</comment>
<accession>A0A8S0QK36</accession>
<dbReference type="SUPFAM" id="SSF48371">
    <property type="entry name" value="ARM repeat"/>
    <property type="match status" value="1"/>
</dbReference>
<evidence type="ECO:0000256" key="1">
    <source>
        <dbReference type="ARBA" id="ARBA00007220"/>
    </source>
</evidence>
<reference evidence="9 10" key="1">
    <citation type="submission" date="2019-12" db="EMBL/GenBank/DDBJ databases">
        <authorList>
            <person name="Alioto T."/>
            <person name="Alioto T."/>
            <person name="Gomez Garrido J."/>
        </authorList>
    </citation>
    <scope>NUCLEOTIDE SEQUENCE [LARGE SCALE GENOMIC DNA]</scope>
</reference>
<dbReference type="Pfam" id="PF02854">
    <property type="entry name" value="MIF4G"/>
    <property type="match status" value="1"/>
</dbReference>
<evidence type="ECO:0000256" key="6">
    <source>
        <dbReference type="ARBA" id="ARBA00031517"/>
    </source>
</evidence>
<dbReference type="InterPro" id="IPR027417">
    <property type="entry name" value="P-loop_NTPase"/>
</dbReference>
<name>A0A8S0QK36_OLEEU</name>
<evidence type="ECO:0000313" key="9">
    <source>
        <dbReference type="EMBL" id="CAA2965670.1"/>
    </source>
</evidence>
<dbReference type="PANTHER" id="PTHR23253:SF53">
    <property type="entry name" value="EUKARYOTIC TRANSLATION INITIATION FACTOR ISOFORM 4G-1"/>
    <property type="match status" value="1"/>
</dbReference>